<dbReference type="EMBL" id="BPVZ01000002">
    <property type="protein sequence ID" value="GKU88109.1"/>
    <property type="molecule type" value="Genomic_DNA"/>
</dbReference>
<protein>
    <submittedName>
        <fullName evidence="2">Uncharacterized protein</fullName>
    </submittedName>
</protein>
<dbReference type="AlphaFoldDB" id="A0AAV5HRA2"/>
<comment type="caution">
    <text evidence="2">The sequence shown here is derived from an EMBL/GenBank/DDBJ whole genome shotgun (WGS) entry which is preliminary data.</text>
</comment>
<evidence type="ECO:0000313" key="2">
    <source>
        <dbReference type="EMBL" id="GKU88109.1"/>
    </source>
</evidence>
<gene>
    <name evidence="2" type="ORF">SLEP1_g2410</name>
</gene>
<accession>A0AAV5HRA2</accession>
<organism evidence="2 3">
    <name type="scientific">Rubroshorea leprosula</name>
    <dbReference type="NCBI Taxonomy" id="152421"/>
    <lineage>
        <taxon>Eukaryota</taxon>
        <taxon>Viridiplantae</taxon>
        <taxon>Streptophyta</taxon>
        <taxon>Embryophyta</taxon>
        <taxon>Tracheophyta</taxon>
        <taxon>Spermatophyta</taxon>
        <taxon>Magnoliopsida</taxon>
        <taxon>eudicotyledons</taxon>
        <taxon>Gunneridae</taxon>
        <taxon>Pentapetalae</taxon>
        <taxon>rosids</taxon>
        <taxon>malvids</taxon>
        <taxon>Malvales</taxon>
        <taxon>Dipterocarpaceae</taxon>
        <taxon>Rubroshorea</taxon>
    </lineage>
</organism>
<feature type="region of interest" description="Disordered" evidence="1">
    <location>
        <begin position="1"/>
        <end position="72"/>
    </location>
</feature>
<name>A0AAV5HRA2_9ROSI</name>
<reference evidence="2 3" key="1">
    <citation type="journal article" date="2021" name="Commun. Biol.">
        <title>The genome of Shorea leprosula (Dipterocarpaceae) highlights the ecological relevance of drought in aseasonal tropical rainforests.</title>
        <authorList>
            <person name="Ng K.K.S."/>
            <person name="Kobayashi M.J."/>
            <person name="Fawcett J.A."/>
            <person name="Hatakeyama M."/>
            <person name="Paape T."/>
            <person name="Ng C.H."/>
            <person name="Ang C.C."/>
            <person name="Tnah L.H."/>
            <person name="Lee C.T."/>
            <person name="Nishiyama T."/>
            <person name="Sese J."/>
            <person name="O'Brien M.J."/>
            <person name="Copetti D."/>
            <person name="Mohd Noor M.I."/>
            <person name="Ong R.C."/>
            <person name="Putra M."/>
            <person name="Sireger I.Z."/>
            <person name="Indrioko S."/>
            <person name="Kosugi Y."/>
            <person name="Izuno A."/>
            <person name="Isagi Y."/>
            <person name="Lee S.L."/>
            <person name="Shimizu K.K."/>
        </authorList>
    </citation>
    <scope>NUCLEOTIDE SEQUENCE [LARGE SCALE GENOMIC DNA]</scope>
    <source>
        <strain evidence="2">214</strain>
    </source>
</reference>
<dbReference type="Proteomes" id="UP001054252">
    <property type="component" value="Unassembled WGS sequence"/>
</dbReference>
<feature type="compositionally biased region" description="Low complexity" evidence="1">
    <location>
        <begin position="28"/>
        <end position="39"/>
    </location>
</feature>
<evidence type="ECO:0000313" key="3">
    <source>
        <dbReference type="Proteomes" id="UP001054252"/>
    </source>
</evidence>
<sequence length="72" mass="7666">MFTPASCFESVREAPGSTHLPDLPSPSPLVSSPFPFSRPLSRKSAQKKYTTPAKLKAHQPLNGELTAATGTV</sequence>
<evidence type="ECO:0000256" key="1">
    <source>
        <dbReference type="SAM" id="MobiDB-lite"/>
    </source>
</evidence>
<keyword evidence="3" id="KW-1185">Reference proteome</keyword>
<proteinExistence type="predicted"/>